<dbReference type="AlphaFoldDB" id="A0A218VCV9"/>
<proteinExistence type="predicted"/>
<comment type="caution">
    <text evidence="1">The sequence shown here is derived from an EMBL/GenBank/DDBJ whole genome shotgun (WGS) entry which is preliminary data.</text>
</comment>
<reference evidence="1 2" key="1">
    <citation type="submission" date="2017-05" db="EMBL/GenBank/DDBJ databases">
        <title>Genome of assembly of the Bengalese finch, Lonchura striata domestica.</title>
        <authorList>
            <person name="Colquitt B.M."/>
            <person name="Brainard M.S."/>
        </authorList>
    </citation>
    <scope>NUCLEOTIDE SEQUENCE [LARGE SCALE GENOMIC DNA]</scope>
    <source>
        <strain evidence="1">White83orange57</strain>
    </source>
</reference>
<keyword evidence="2" id="KW-1185">Reference proteome</keyword>
<organism evidence="1 2">
    <name type="scientific">Lonchura striata</name>
    <name type="common">white-rumped munia</name>
    <dbReference type="NCBI Taxonomy" id="40157"/>
    <lineage>
        <taxon>Eukaryota</taxon>
        <taxon>Metazoa</taxon>
        <taxon>Chordata</taxon>
        <taxon>Craniata</taxon>
        <taxon>Vertebrata</taxon>
        <taxon>Euteleostomi</taxon>
        <taxon>Archelosauria</taxon>
        <taxon>Archosauria</taxon>
        <taxon>Dinosauria</taxon>
        <taxon>Saurischia</taxon>
        <taxon>Theropoda</taxon>
        <taxon>Coelurosauria</taxon>
        <taxon>Aves</taxon>
        <taxon>Neognathae</taxon>
        <taxon>Neoaves</taxon>
        <taxon>Telluraves</taxon>
        <taxon>Australaves</taxon>
        <taxon>Passeriformes</taxon>
        <taxon>Passeroidea</taxon>
        <taxon>Estrildidae</taxon>
        <taxon>Estrildinae</taxon>
        <taxon>Lonchura</taxon>
    </lineage>
</organism>
<evidence type="ECO:0000313" key="2">
    <source>
        <dbReference type="Proteomes" id="UP000197619"/>
    </source>
</evidence>
<dbReference type="EMBL" id="MUZQ01000007">
    <property type="protein sequence ID" value="OWK63927.1"/>
    <property type="molecule type" value="Genomic_DNA"/>
</dbReference>
<protein>
    <submittedName>
        <fullName evidence="1">Uncharacterized protein</fullName>
    </submittedName>
</protein>
<sequence length="61" mass="7000">MINGVGRLSYKKRLREVAFLSLEKRRLRVDLITMLTQYLKGGWKEGGDSLFCSKSHGKDRG</sequence>
<name>A0A218VCV9_9PASE</name>
<dbReference type="Proteomes" id="UP000197619">
    <property type="component" value="Unassembled WGS sequence"/>
</dbReference>
<evidence type="ECO:0000313" key="1">
    <source>
        <dbReference type="EMBL" id="OWK63927.1"/>
    </source>
</evidence>
<accession>A0A218VCV9</accession>
<gene>
    <name evidence="1" type="ORF">RLOC_00011882</name>
</gene>